<proteinExistence type="predicted"/>
<feature type="compositionally biased region" description="Low complexity" evidence="1">
    <location>
        <begin position="345"/>
        <end position="379"/>
    </location>
</feature>
<feature type="region of interest" description="Disordered" evidence="1">
    <location>
        <begin position="343"/>
        <end position="410"/>
    </location>
</feature>
<accession>A0ABZ2LTE7</accession>
<feature type="transmembrane region" description="Helical" evidence="2">
    <location>
        <begin position="7"/>
        <end position="25"/>
    </location>
</feature>
<evidence type="ECO:0000256" key="1">
    <source>
        <dbReference type="SAM" id="MobiDB-lite"/>
    </source>
</evidence>
<organism evidence="3 4">
    <name type="scientific">Pendulispora albinea</name>
    <dbReference type="NCBI Taxonomy" id="2741071"/>
    <lineage>
        <taxon>Bacteria</taxon>
        <taxon>Pseudomonadati</taxon>
        <taxon>Myxococcota</taxon>
        <taxon>Myxococcia</taxon>
        <taxon>Myxococcales</taxon>
        <taxon>Sorangiineae</taxon>
        <taxon>Pendulisporaceae</taxon>
        <taxon>Pendulispora</taxon>
    </lineage>
</organism>
<protein>
    <submittedName>
        <fullName evidence="3">Uncharacterized protein</fullName>
    </submittedName>
</protein>
<sequence length="410" mass="43610">MTTRQKNAAILIVAVLGTFGALFLLEKSRSSAERGGTRILDAIPADTFLLATVDVEPLRGSPLADPLRALGPGIGMNGKELQAQCGFDPFDRLDALALAIPEGEGVGDFGIVSAGRIAKDELLRCARTLMQSRSARLGTRDVSDFTLVEDQGTFAASQGKLAVRDGGPFLLSREPWLTSMIEAWDKKRPRIEASTRHMELRKELSTPQAPVVLVTALLPTKLRDRLKREMATNPGDATDPSNATMLGVLGVEAAGLSLTMSSGNVLDLAAELRCETEQDCTMVRDLIVKKRDEWASDLRLRFIGLGAVAQGLTVEAKGTRISARTRVAMDDARRLIDRLLELRSAPPNTAPGARAPAPTTTPGARASAPTTAPSARTSAPNPPTTTPSARTAASSPPQRPVPPDKDAGSR</sequence>
<evidence type="ECO:0000256" key="2">
    <source>
        <dbReference type="SAM" id="Phobius"/>
    </source>
</evidence>
<name>A0ABZ2LTE7_9BACT</name>
<dbReference type="Proteomes" id="UP001370348">
    <property type="component" value="Chromosome"/>
</dbReference>
<reference evidence="3 4" key="1">
    <citation type="submission" date="2021-12" db="EMBL/GenBank/DDBJ databases">
        <title>Discovery of the Pendulisporaceae a myxobacterial family with distinct sporulation behavior and unique specialized metabolism.</title>
        <authorList>
            <person name="Garcia R."/>
            <person name="Popoff A."/>
            <person name="Bader C.D."/>
            <person name="Loehr J."/>
            <person name="Walesch S."/>
            <person name="Walt C."/>
            <person name="Boldt J."/>
            <person name="Bunk B."/>
            <person name="Haeckl F.J.F.P.J."/>
            <person name="Gunesch A.P."/>
            <person name="Birkelbach J."/>
            <person name="Nuebel U."/>
            <person name="Pietschmann T."/>
            <person name="Bach T."/>
            <person name="Mueller R."/>
        </authorList>
    </citation>
    <scope>NUCLEOTIDE SEQUENCE [LARGE SCALE GENOMIC DNA]</scope>
    <source>
        <strain evidence="3 4">MSr11954</strain>
    </source>
</reference>
<keyword evidence="4" id="KW-1185">Reference proteome</keyword>
<evidence type="ECO:0000313" key="4">
    <source>
        <dbReference type="Proteomes" id="UP001370348"/>
    </source>
</evidence>
<dbReference type="RefSeq" id="WP_394823815.1">
    <property type="nucleotide sequence ID" value="NZ_CP089984.1"/>
</dbReference>
<feature type="compositionally biased region" description="Low complexity" evidence="1">
    <location>
        <begin position="386"/>
        <end position="396"/>
    </location>
</feature>
<dbReference type="EMBL" id="CP089984">
    <property type="protein sequence ID" value="WXB14197.1"/>
    <property type="molecule type" value="Genomic_DNA"/>
</dbReference>
<gene>
    <name evidence="3" type="ORF">LZC94_41010</name>
</gene>
<evidence type="ECO:0000313" key="3">
    <source>
        <dbReference type="EMBL" id="WXB14197.1"/>
    </source>
</evidence>
<keyword evidence="2" id="KW-0472">Membrane</keyword>
<keyword evidence="2" id="KW-1133">Transmembrane helix</keyword>
<keyword evidence="2" id="KW-0812">Transmembrane</keyword>